<gene>
    <name evidence="8" type="ORF">SAMN04488696_1173</name>
</gene>
<dbReference type="STRING" id="487685.SAMN04488696_1173"/>
<evidence type="ECO:0000256" key="4">
    <source>
        <dbReference type="ARBA" id="ARBA00022432"/>
    </source>
</evidence>
<evidence type="ECO:0000256" key="6">
    <source>
        <dbReference type="ARBA" id="ARBA00029321"/>
    </source>
</evidence>
<feature type="domain" description="Glucose-6-phosphate isomerase prokaryote" evidence="7">
    <location>
        <begin position="20"/>
        <end position="183"/>
    </location>
</feature>
<dbReference type="GO" id="GO:0006096">
    <property type="term" value="P:glycolytic process"/>
    <property type="evidence" value="ECO:0007669"/>
    <property type="project" value="UniProtKB-UniPathway"/>
</dbReference>
<evidence type="ECO:0000256" key="1">
    <source>
        <dbReference type="ARBA" id="ARBA00004926"/>
    </source>
</evidence>
<dbReference type="OrthoDB" id="49661at2157"/>
<comment type="catalytic activity">
    <reaction evidence="6">
        <text>alpha-D-glucose 6-phosphate = beta-D-fructose 6-phosphate</text>
        <dbReference type="Rhea" id="RHEA:11816"/>
        <dbReference type="ChEBI" id="CHEBI:57634"/>
        <dbReference type="ChEBI" id="CHEBI:58225"/>
        <dbReference type="EC" id="5.3.1.9"/>
    </reaction>
</comment>
<comment type="pathway">
    <text evidence="1">Carbohydrate degradation; glycolysis; D-glyceraldehyde 3-phosphate and glycerone phosphate from D-glucose: step 2/4.</text>
</comment>
<evidence type="ECO:0000313" key="9">
    <source>
        <dbReference type="Proteomes" id="UP000198535"/>
    </source>
</evidence>
<keyword evidence="8" id="KW-0413">Isomerase</keyword>
<evidence type="ECO:0000313" key="8">
    <source>
        <dbReference type="EMBL" id="SFM42898.1"/>
    </source>
</evidence>
<dbReference type="GO" id="GO:0004347">
    <property type="term" value="F:glucose-6-phosphate isomerase activity"/>
    <property type="evidence" value="ECO:0007669"/>
    <property type="project" value="UniProtKB-EC"/>
</dbReference>
<comment type="similarity">
    <text evidence="2">Belongs to the archaeal-type GPI family.</text>
</comment>
<dbReference type="EC" id="5.3.1.9" evidence="3"/>
<name>A0A1I4QS56_9EURY</name>
<keyword evidence="4" id="KW-0312">Gluconeogenesis</keyword>
<evidence type="ECO:0000256" key="5">
    <source>
        <dbReference type="ARBA" id="ARBA00023152"/>
    </source>
</evidence>
<dbReference type="Gene3D" id="2.60.120.10">
    <property type="entry name" value="Jelly Rolls"/>
    <property type="match status" value="1"/>
</dbReference>
<dbReference type="GO" id="GO:0006094">
    <property type="term" value="P:gluconeogenesis"/>
    <property type="evidence" value="ECO:0007669"/>
    <property type="project" value="UniProtKB-KW"/>
</dbReference>
<protein>
    <recommendedName>
        <fullName evidence="3">glucose-6-phosphate isomerase</fullName>
        <ecNumber evidence="3">5.3.1.9</ecNumber>
    </recommendedName>
</protein>
<dbReference type="SUPFAM" id="SSF51182">
    <property type="entry name" value="RmlC-like cupins"/>
    <property type="match status" value="1"/>
</dbReference>
<organism evidence="8 9">
    <name type="scientific">Methanolobus profundi</name>
    <dbReference type="NCBI Taxonomy" id="487685"/>
    <lineage>
        <taxon>Archaea</taxon>
        <taxon>Methanobacteriati</taxon>
        <taxon>Methanobacteriota</taxon>
        <taxon>Stenosarchaea group</taxon>
        <taxon>Methanomicrobia</taxon>
        <taxon>Methanosarcinales</taxon>
        <taxon>Methanosarcinaceae</taxon>
        <taxon>Methanolobus</taxon>
    </lineage>
</organism>
<proteinExistence type="inferred from homology"/>
<dbReference type="Proteomes" id="UP000198535">
    <property type="component" value="Unassembled WGS sequence"/>
</dbReference>
<dbReference type="InterPro" id="IPR014710">
    <property type="entry name" value="RmlC-like_jellyroll"/>
</dbReference>
<evidence type="ECO:0000256" key="3">
    <source>
        <dbReference type="ARBA" id="ARBA00011952"/>
    </source>
</evidence>
<dbReference type="GO" id="GO:0005737">
    <property type="term" value="C:cytoplasm"/>
    <property type="evidence" value="ECO:0007669"/>
    <property type="project" value="InterPro"/>
</dbReference>
<keyword evidence="5" id="KW-0324">Glycolysis</keyword>
<dbReference type="UniPathway" id="UPA00109">
    <property type="reaction ID" value="UER00181"/>
</dbReference>
<dbReference type="InterPro" id="IPR011051">
    <property type="entry name" value="RmlC_Cupin_sf"/>
</dbReference>
<accession>A0A1I4QS56</accession>
<dbReference type="InterPro" id="IPR010551">
    <property type="entry name" value="G6P_isomerase_prok"/>
</dbReference>
<dbReference type="CDD" id="cd02218">
    <property type="entry name" value="cupin_PGI"/>
    <property type="match status" value="1"/>
</dbReference>
<evidence type="ECO:0000259" key="7">
    <source>
        <dbReference type="Pfam" id="PF06560"/>
    </source>
</evidence>
<dbReference type="EMBL" id="FOUJ01000002">
    <property type="protein sequence ID" value="SFM42898.1"/>
    <property type="molecule type" value="Genomic_DNA"/>
</dbReference>
<dbReference type="AlphaFoldDB" id="A0A1I4QS56"/>
<dbReference type="Pfam" id="PF06560">
    <property type="entry name" value="GPI"/>
    <property type="match status" value="1"/>
</dbReference>
<sequence>MGNELDFYGNVHTPDIRMLHDMDEVVHDQAWLRSQENIELYYMYRDLSKNGSDHQKIVEHGLRYDITIIPPAMLGDEYVKTAGHYHPVVPGHDVSYAEVYQVLEGEAVYLLQKAEGDRVVDVIVCEAKAGDIALVPPGYGHITINRSDSTLKMANWVCRDFSSLYEPIKKLFGGAYYLLTAGFVKNSDYPEVPEIRFVKPMDYPEAGLFCGKDMYDIVNDIDKLDFLVNPQDHPEVFGKITAP</sequence>
<evidence type="ECO:0000256" key="2">
    <source>
        <dbReference type="ARBA" id="ARBA00006542"/>
    </source>
</evidence>
<dbReference type="RefSeq" id="WP_091934604.1">
    <property type="nucleotide sequence ID" value="NZ_FOUJ01000002.1"/>
</dbReference>
<reference evidence="9" key="1">
    <citation type="submission" date="2016-10" db="EMBL/GenBank/DDBJ databases">
        <authorList>
            <person name="Varghese N."/>
            <person name="Submissions S."/>
        </authorList>
    </citation>
    <scope>NUCLEOTIDE SEQUENCE [LARGE SCALE GENOMIC DNA]</scope>
    <source>
        <strain evidence="9">Mob M</strain>
    </source>
</reference>
<keyword evidence="9" id="KW-1185">Reference proteome</keyword>